<keyword evidence="1" id="KW-1133">Transmembrane helix</keyword>
<organism evidence="2 3">
    <name type="scientific">Barrientosiimonas humi</name>
    <dbReference type="NCBI Taxonomy" id="999931"/>
    <lineage>
        <taxon>Bacteria</taxon>
        <taxon>Bacillati</taxon>
        <taxon>Actinomycetota</taxon>
        <taxon>Actinomycetes</taxon>
        <taxon>Micrococcales</taxon>
        <taxon>Dermacoccaceae</taxon>
        <taxon>Barrientosiimonas</taxon>
    </lineage>
</organism>
<reference evidence="2 3" key="1">
    <citation type="submission" date="2019-06" db="EMBL/GenBank/DDBJ databases">
        <title>Sequencing the genomes of 1000 actinobacteria strains.</title>
        <authorList>
            <person name="Klenk H.-P."/>
        </authorList>
    </citation>
    <scope>NUCLEOTIDE SEQUENCE [LARGE SCALE GENOMIC DNA]</scope>
    <source>
        <strain evidence="2 3">DSM 24617</strain>
    </source>
</reference>
<gene>
    <name evidence="2" type="ORF">FB554_1814</name>
</gene>
<keyword evidence="1" id="KW-0812">Transmembrane</keyword>
<dbReference type="Proteomes" id="UP000318336">
    <property type="component" value="Unassembled WGS sequence"/>
</dbReference>
<keyword evidence="1" id="KW-0472">Membrane</keyword>
<keyword evidence="3" id="KW-1185">Reference proteome</keyword>
<dbReference type="AlphaFoldDB" id="A0A542XCT0"/>
<accession>A0A542XCT0</accession>
<protein>
    <submittedName>
        <fullName evidence="2">Uncharacterized protein</fullName>
    </submittedName>
</protein>
<evidence type="ECO:0000313" key="2">
    <source>
        <dbReference type="EMBL" id="TQL33663.1"/>
    </source>
</evidence>
<name>A0A542XCT0_9MICO</name>
<sequence>MIGWGAGSMTGALAAGQLAERFGLPVAITAMAGVHALMIVAANVPSLRKDALPPPLRDPVSSS</sequence>
<comment type="caution">
    <text evidence="2">The sequence shown here is derived from an EMBL/GenBank/DDBJ whole genome shotgun (WGS) entry which is preliminary data.</text>
</comment>
<feature type="transmembrane region" description="Helical" evidence="1">
    <location>
        <begin position="22"/>
        <end position="44"/>
    </location>
</feature>
<dbReference type="EMBL" id="VFOK01000001">
    <property type="protein sequence ID" value="TQL33663.1"/>
    <property type="molecule type" value="Genomic_DNA"/>
</dbReference>
<evidence type="ECO:0000256" key="1">
    <source>
        <dbReference type="SAM" id="Phobius"/>
    </source>
</evidence>
<proteinExistence type="predicted"/>
<evidence type="ECO:0000313" key="3">
    <source>
        <dbReference type="Proteomes" id="UP000318336"/>
    </source>
</evidence>